<feature type="compositionally biased region" description="Pro residues" evidence="1">
    <location>
        <begin position="250"/>
        <end position="272"/>
    </location>
</feature>
<protein>
    <submittedName>
        <fullName evidence="3">Uncharacterized protein</fullName>
    </submittedName>
</protein>
<gene>
    <name evidence="3" type="ORF">ZT1A5_G1267</name>
</gene>
<feature type="compositionally biased region" description="Low complexity" evidence="1">
    <location>
        <begin position="227"/>
        <end position="249"/>
    </location>
</feature>
<name>A0A1Y6L5Q8_ZYMTR</name>
<evidence type="ECO:0000313" key="3">
    <source>
        <dbReference type="EMBL" id="SMY19832.1"/>
    </source>
</evidence>
<dbReference type="EMBL" id="LT882676">
    <property type="protein sequence ID" value="SMY19832.1"/>
    <property type="molecule type" value="Genomic_DNA"/>
</dbReference>
<sequence>MTTTDLEKGAGLSNDSPQPPHPAYNSNSAAFLPTYEEHLNSNLRSFADPEPLTNTSPISTSSKTNPNRRRLILKGLFVICFILFVIGAGTGLALGLKSKSDCAYKVHRPLRPYLPLDTFPQVMQWEKRSWTNATQQMSDMQIRSEGTTVTWHPYTTTVYLSATAPRTSTKVVVIAPTTQPTTSTEMAVVTLTSTAMVVVTSSEETVSAIPFETPIIAPTTPSPPPSAAATSTSTSATPTYTSSSTTTSEAPPPPPPATTAPPPPPPEEPAPGPIIVGTATRVAGWCGVPGEACA</sequence>
<accession>A0A1Y6L5Q8</accession>
<feature type="region of interest" description="Disordered" evidence="1">
    <location>
        <begin position="45"/>
        <end position="65"/>
    </location>
</feature>
<reference evidence="3 4" key="1">
    <citation type="submission" date="2016-10" db="EMBL/GenBank/DDBJ databases">
        <authorList>
            <person name="Varghese N."/>
        </authorList>
    </citation>
    <scope>NUCLEOTIDE SEQUENCE [LARGE SCALE GENOMIC DNA]</scope>
</reference>
<feature type="compositionally biased region" description="Polar residues" evidence="1">
    <location>
        <begin position="52"/>
        <end position="65"/>
    </location>
</feature>
<dbReference type="AlphaFoldDB" id="A0A1Y6L5Q8"/>
<keyword evidence="2" id="KW-0472">Membrane</keyword>
<keyword evidence="2" id="KW-0812">Transmembrane</keyword>
<dbReference type="Proteomes" id="UP000215453">
    <property type="component" value="Chromosome 1"/>
</dbReference>
<evidence type="ECO:0000313" key="4">
    <source>
        <dbReference type="Proteomes" id="UP000215453"/>
    </source>
</evidence>
<feature type="region of interest" description="Disordered" evidence="1">
    <location>
        <begin position="213"/>
        <end position="276"/>
    </location>
</feature>
<keyword evidence="2" id="KW-1133">Transmembrane helix</keyword>
<organism evidence="3 4">
    <name type="scientific">Zymoseptoria tritici ST99CH_1A5</name>
    <dbReference type="NCBI Taxonomy" id="1276529"/>
    <lineage>
        <taxon>Eukaryota</taxon>
        <taxon>Fungi</taxon>
        <taxon>Dikarya</taxon>
        <taxon>Ascomycota</taxon>
        <taxon>Pezizomycotina</taxon>
        <taxon>Dothideomycetes</taxon>
        <taxon>Dothideomycetidae</taxon>
        <taxon>Mycosphaerellales</taxon>
        <taxon>Mycosphaerellaceae</taxon>
        <taxon>Zymoseptoria</taxon>
    </lineage>
</organism>
<feature type="region of interest" description="Disordered" evidence="1">
    <location>
        <begin position="1"/>
        <end position="28"/>
    </location>
</feature>
<proteinExistence type="predicted"/>
<feature type="transmembrane region" description="Helical" evidence="2">
    <location>
        <begin position="71"/>
        <end position="96"/>
    </location>
</feature>
<evidence type="ECO:0000256" key="1">
    <source>
        <dbReference type="SAM" id="MobiDB-lite"/>
    </source>
</evidence>
<evidence type="ECO:0000256" key="2">
    <source>
        <dbReference type="SAM" id="Phobius"/>
    </source>
</evidence>